<gene>
    <name evidence="4" type="ORF">PZE19_04290</name>
</gene>
<keyword evidence="5" id="KW-1185">Reference proteome</keyword>
<proteinExistence type="predicted"/>
<evidence type="ECO:0000256" key="2">
    <source>
        <dbReference type="PROSITE-ProRule" id="PRU00169"/>
    </source>
</evidence>
<name>A0ABT6F5X3_9BACT</name>
<dbReference type="PANTHER" id="PTHR44591:SF23">
    <property type="entry name" value="CHEY SUBFAMILY"/>
    <property type="match status" value="1"/>
</dbReference>
<accession>A0ABT6F5X3</accession>
<comment type="caution">
    <text evidence="4">The sequence shown here is derived from an EMBL/GenBank/DDBJ whole genome shotgun (WGS) entry which is preliminary data.</text>
</comment>
<dbReference type="InterPro" id="IPR050595">
    <property type="entry name" value="Bact_response_regulator"/>
</dbReference>
<dbReference type="RefSeq" id="WP_277859334.1">
    <property type="nucleotide sequence ID" value="NZ_JARRAG010000001.1"/>
</dbReference>
<protein>
    <submittedName>
        <fullName evidence="4">Response regulator</fullName>
    </submittedName>
</protein>
<sequence length="132" mass="14837">MPSPAVQDYSILITDDDAGVRETLRDIFVPHGYRTYLAESGEEAIDIVSTHHVHIALLDMHLPRLSGLETLAVFRQMRGALPAILISGACDENLMRRALSEHAFCVLEKPVSRHVVVHVVHRVIQKFYQQVS</sequence>
<dbReference type="Proteomes" id="UP001216907">
    <property type="component" value="Unassembled WGS sequence"/>
</dbReference>
<keyword evidence="1 2" id="KW-0597">Phosphoprotein</keyword>
<dbReference type="PROSITE" id="PS50110">
    <property type="entry name" value="RESPONSE_REGULATORY"/>
    <property type="match status" value="1"/>
</dbReference>
<dbReference type="PANTHER" id="PTHR44591">
    <property type="entry name" value="STRESS RESPONSE REGULATOR PROTEIN 1"/>
    <property type="match status" value="1"/>
</dbReference>
<evidence type="ECO:0000259" key="3">
    <source>
        <dbReference type="PROSITE" id="PS50110"/>
    </source>
</evidence>
<feature type="modified residue" description="4-aspartylphosphate" evidence="2">
    <location>
        <position position="59"/>
    </location>
</feature>
<evidence type="ECO:0000256" key="1">
    <source>
        <dbReference type="ARBA" id="ARBA00022553"/>
    </source>
</evidence>
<reference evidence="4 5" key="1">
    <citation type="submission" date="2023-03" db="EMBL/GenBank/DDBJ databases">
        <title>Paludisphaera mucosa sp. nov. a novel planctomycete from northern fen.</title>
        <authorList>
            <person name="Ivanova A."/>
        </authorList>
    </citation>
    <scope>NUCLEOTIDE SEQUENCE [LARGE SCALE GENOMIC DNA]</scope>
    <source>
        <strain evidence="4 5">Pla2</strain>
    </source>
</reference>
<dbReference type="InterPro" id="IPR011006">
    <property type="entry name" value="CheY-like_superfamily"/>
</dbReference>
<dbReference type="SUPFAM" id="SSF52172">
    <property type="entry name" value="CheY-like"/>
    <property type="match status" value="1"/>
</dbReference>
<dbReference type="Gene3D" id="3.40.50.2300">
    <property type="match status" value="1"/>
</dbReference>
<dbReference type="InterPro" id="IPR001789">
    <property type="entry name" value="Sig_transdc_resp-reg_receiver"/>
</dbReference>
<dbReference type="SMART" id="SM00448">
    <property type="entry name" value="REC"/>
    <property type="match status" value="1"/>
</dbReference>
<dbReference type="Pfam" id="PF00072">
    <property type="entry name" value="Response_reg"/>
    <property type="match status" value="1"/>
</dbReference>
<organism evidence="4 5">
    <name type="scientific">Paludisphaera mucosa</name>
    <dbReference type="NCBI Taxonomy" id="3030827"/>
    <lineage>
        <taxon>Bacteria</taxon>
        <taxon>Pseudomonadati</taxon>
        <taxon>Planctomycetota</taxon>
        <taxon>Planctomycetia</taxon>
        <taxon>Isosphaerales</taxon>
        <taxon>Isosphaeraceae</taxon>
        <taxon>Paludisphaera</taxon>
    </lineage>
</organism>
<dbReference type="EMBL" id="JARRAG010000001">
    <property type="protein sequence ID" value="MDG3002975.1"/>
    <property type="molecule type" value="Genomic_DNA"/>
</dbReference>
<evidence type="ECO:0000313" key="5">
    <source>
        <dbReference type="Proteomes" id="UP001216907"/>
    </source>
</evidence>
<feature type="domain" description="Response regulatory" evidence="3">
    <location>
        <begin position="10"/>
        <end position="124"/>
    </location>
</feature>
<dbReference type="CDD" id="cd00156">
    <property type="entry name" value="REC"/>
    <property type="match status" value="1"/>
</dbReference>
<evidence type="ECO:0000313" key="4">
    <source>
        <dbReference type="EMBL" id="MDG3002975.1"/>
    </source>
</evidence>